<dbReference type="InterPro" id="IPR029032">
    <property type="entry name" value="AhpD-like"/>
</dbReference>
<evidence type="ECO:0000313" key="1">
    <source>
        <dbReference type="EMBL" id="SFS93228.1"/>
    </source>
</evidence>
<name>A0A1I6TVU3_9PSEU</name>
<evidence type="ECO:0000313" key="2">
    <source>
        <dbReference type="Proteomes" id="UP000198852"/>
    </source>
</evidence>
<protein>
    <submittedName>
        <fullName evidence="1">Alkylhydroperoxidase family enzyme, contains CxxC motif</fullName>
    </submittedName>
</protein>
<dbReference type="Gene3D" id="1.20.1290.10">
    <property type="entry name" value="AhpD-like"/>
    <property type="match status" value="1"/>
</dbReference>
<keyword evidence="1" id="KW-0575">Peroxidase</keyword>
<proteinExistence type="predicted"/>
<organism evidence="1 2">
    <name type="scientific">Saccharopolyspora flava</name>
    <dbReference type="NCBI Taxonomy" id="95161"/>
    <lineage>
        <taxon>Bacteria</taxon>
        <taxon>Bacillati</taxon>
        <taxon>Actinomycetota</taxon>
        <taxon>Actinomycetes</taxon>
        <taxon>Pseudonocardiales</taxon>
        <taxon>Pseudonocardiaceae</taxon>
        <taxon>Saccharopolyspora</taxon>
    </lineage>
</organism>
<dbReference type="GO" id="GO:0004601">
    <property type="term" value="F:peroxidase activity"/>
    <property type="evidence" value="ECO:0007669"/>
    <property type="project" value="UniProtKB-KW"/>
</dbReference>
<reference evidence="2" key="1">
    <citation type="submission" date="2016-10" db="EMBL/GenBank/DDBJ databases">
        <authorList>
            <person name="Varghese N."/>
            <person name="Submissions S."/>
        </authorList>
    </citation>
    <scope>NUCLEOTIDE SEQUENCE [LARGE SCALE GENOMIC DNA]</scope>
    <source>
        <strain evidence="2">DSM 44771</strain>
    </source>
</reference>
<dbReference type="STRING" id="95161.SAMN05660874_04303"/>
<dbReference type="OrthoDB" id="657225at2"/>
<sequence length="188" mass="20931">MPRIPAVPTSEANLLTRLTYKFSRRRYGAVLDPLTVVAHHPGLLMAVGVSEMAVEKAATSLPANLRDLAIYKVSTKIGCSWCVDFGVMLQRNEGLDVERLKHIDDYRDSEAYSELEKLVLAYADAMTEQPMQVTDEQVAELDRRLGHKGMVELTHMISVENQRTRFNHALGLTAQGFTSGEACKVPMP</sequence>
<dbReference type="RefSeq" id="WP_093420949.1">
    <property type="nucleotide sequence ID" value="NZ_FOZX01000008.1"/>
</dbReference>
<keyword evidence="2" id="KW-1185">Reference proteome</keyword>
<gene>
    <name evidence="1" type="ORF">SAMN05660874_04303</name>
</gene>
<dbReference type="Proteomes" id="UP000198852">
    <property type="component" value="Unassembled WGS sequence"/>
</dbReference>
<dbReference type="EMBL" id="FOZX01000008">
    <property type="protein sequence ID" value="SFS93228.1"/>
    <property type="molecule type" value="Genomic_DNA"/>
</dbReference>
<dbReference type="PANTHER" id="PTHR34846">
    <property type="entry name" value="4-CARBOXYMUCONOLACTONE DECARBOXYLASE FAMILY PROTEIN (AFU_ORTHOLOGUE AFUA_6G11590)"/>
    <property type="match status" value="1"/>
</dbReference>
<dbReference type="AlphaFoldDB" id="A0A1I6TVU3"/>
<accession>A0A1I6TVU3</accession>
<keyword evidence="1" id="KW-0560">Oxidoreductase</keyword>
<dbReference type="PANTHER" id="PTHR34846:SF10">
    <property type="entry name" value="CYTOPLASMIC PROTEIN"/>
    <property type="match status" value="1"/>
</dbReference>
<dbReference type="SUPFAM" id="SSF69118">
    <property type="entry name" value="AhpD-like"/>
    <property type="match status" value="1"/>
</dbReference>